<dbReference type="EMBL" id="JANRMS010001184">
    <property type="protein sequence ID" value="KAJ3530326.1"/>
    <property type="molecule type" value="Genomic_DNA"/>
</dbReference>
<dbReference type="Proteomes" id="UP001148629">
    <property type="component" value="Unassembled WGS sequence"/>
</dbReference>
<accession>A0ACC1S1U4</accession>
<gene>
    <name evidence="1" type="ORF">NM208_g9374</name>
</gene>
<name>A0ACC1S1U4_9HYPO</name>
<evidence type="ECO:0000313" key="1">
    <source>
        <dbReference type="EMBL" id="KAJ3530326.1"/>
    </source>
</evidence>
<protein>
    <submittedName>
        <fullName evidence="1">Uncharacterized protein</fullName>
    </submittedName>
</protein>
<reference evidence="1" key="1">
    <citation type="submission" date="2022-08" db="EMBL/GenBank/DDBJ databases">
        <title>Genome Sequence of Fusarium decemcellulare.</title>
        <authorList>
            <person name="Buettner E."/>
        </authorList>
    </citation>
    <scope>NUCLEOTIDE SEQUENCE</scope>
    <source>
        <strain evidence="1">Babe19</strain>
    </source>
</reference>
<sequence length="622" mass="72766">MGEESVSSAAKKPCRGLVQQRLSRYWTALDPQPRPISSNAHPFRFMDLPLTIRQESYRLVLSFQPGRFTSLNYVPPSAVTTVNWMINHRRLSPPEDSQELEAEIYDDYSPEFKPIHSLYLVSKTIRNEIRAIIFSESVIAVSSLRYGGLRILEEAGPVAWRELRTLVIHIGSCRCLCQVCLVRGWPAREDDDLWEDEDRFFTSFDSTSRGSHNKRLESVNRNDRHTLSQWQRICEAIAAHGQPDRLELFLACDARDLELAQRIVRPLYSLPRLRNLVLSFGRPPKAFDKLHALAKDTCLDLLHIPRDIEPFRFFDLPTELQTKILEYTPLAHVHSIKMNLDGPVVIDTTSSWRFCCTRQHPPGGESIQPNTMNWPRRDSTRSIFCKYQSAAFNMACQCYRFSSAWFGVSRQFREVAQDVFYAHTSFEVYGWKEFWITPLFPSSNADQDRSAPHCFRNFLRRLGPSTVRRMKKLDIIFPPIETTYLTPEHRSWSMWLETLEILYTEADLPRLELTVTIARHIYPPDEEGDDWGKFARVTEQEELEMLEAYKQIFRPMKRLYGLKNLFIHLPWPFRKGMENVRRANERMIEQSVMGELYDSTKYGKPPKTFWSQPGFIDWWAAY</sequence>
<comment type="caution">
    <text evidence="1">The sequence shown here is derived from an EMBL/GenBank/DDBJ whole genome shotgun (WGS) entry which is preliminary data.</text>
</comment>
<keyword evidence="2" id="KW-1185">Reference proteome</keyword>
<proteinExistence type="predicted"/>
<organism evidence="1 2">
    <name type="scientific">Fusarium decemcellulare</name>
    <dbReference type="NCBI Taxonomy" id="57161"/>
    <lineage>
        <taxon>Eukaryota</taxon>
        <taxon>Fungi</taxon>
        <taxon>Dikarya</taxon>
        <taxon>Ascomycota</taxon>
        <taxon>Pezizomycotina</taxon>
        <taxon>Sordariomycetes</taxon>
        <taxon>Hypocreomycetidae</taxon>
        <taxon>Hypocreales</taxon>
        <taxon>Nectriaceae</taxon>
        <taxon>Fusarium</taxon>
        <taxon>Fusarium decemcellulare species complex</taxon>
    </lineage>
</organism>
<evidence type="ECO:0000313" key="2">
    <source>
        <dbReference type="Proteomes" id="UP001148629"/>
    </source>
</evidence>